<dbReference type="HAMAP" id="MF_00487">
    <property type="entry name" value="Malate_dehydrog_3"/>
    <property type="match status" value="1"/>
</dbReference>
<evidence type="ECO:0000256" key="5">
    <source>
        <dbReference type="HAMAP-Rule" id="MF_00487"/>
    </source>
</evidence>
<sequence length="331" mass="35396">MNPASEPRFCANGQRQPRVAVIGAGKVGSTLAQRVAEKNLADVVLLDIVEGWPQGIALDLMQARGLEGHDRTIIGTNDYADTADCDVVVITAGRPRTPGMDRSDLIKTNASIVVNAAKEAIAQSPNAIFIVVTNPLDVMTYLAWEATGLPQQRVMGMAGVLDSSRLQAFIAMELGVSMQDVETLVLGNHGKQMIPLARYCTVKGVPLPQMTDAETIERLIDRTRHGGSEIVGLMQRGGAYFAPASSIYVMVESILCDRSRVVSAAAYLQGEYGIEGLFLGVPCQLGREGVKTVIELPLEATEQQAFIDSAATVRQNIETAQTLLAGNSQDG</sequence>
<feature type="active site" description="Proton acceptor" evidence="5">
    <location>
        <position position="189"/>
    </location>
</feature>
<feature type="binding site" evidence="5">
    <location>
        <position position="47"/>
    </location>
    <ligand>
        <name>NAD(+)</name>
        <dbReference type="ChEBI" id="CHEBI:57540"/>
    </ligand>
</feature>
<dbReference type="PANTHER" id="PTHR43128">
    <property type="entry name" value="L-2-HYDROXYCARBOXYLATE DEHYDROGENASE (NAD(P)(+))"/>
    <property type="match status" value="1"/>
</dbReference>
<dbReference type="NCBIfam" id="NF004863">
    <property type="entry name" value="PRK06223.1"/>
    <property type="match status" value="1"/>
</dbReference>
<comment type="similarity">
    <text evidence="5">Belongs to the LDH/MDH superfamily. MDH type 3 family.</text>
</comment>
<feature type="binding site" evidence="5">
    <location>
        <begin position="132"/>
        <end position="134"/>
    </location>
    <ligand>
        <name>NAD(+)</name>
        <dbReference type="ChEBI" id="CHEBI:57540"/>
    </ligand>
</feature>
<dbReference type="SUPFAM" id="SSF56327">
    <property type="entry name" value="LDH C-terminal domain-like"/>
    <property type="match status" value="1"/>
</dbReference>
<dbReference type="CDD" id="cd01339">
    <property type="entry name" value="LDH-like_MDH"/>
    <property type="match status" value="1"/>
</dbReference>
<feature type="domain" description="Lactate/malate dehydrogenase N-terminal" evidence="6">
    <location>
        <begin position="18"/>
        <end position="156"/>
    </location>
</feature>
<feature type="domain" description="Lactate/malate dehydrogenase C-terminal" evidence="7">
    <location>
        <begin position="161"/>
        <end position="321"/>
    </location>
</feature>
<comment type="function">
    <text evidence="5">Catalyzes the reversible oxidation of malate to oxaloacetate.</text>
</comment>
<accession>A0ABY5AKA2</accession>
<evidence type="ECO:0000256" key="1">
    <source>
        <dbReference type="ARBA" id="ARBA00006054"/>
    </source>
</evidence>
<proteinExistence type="inferred from homology"/>
<evidence type="ECO:0000256" key="2">
    <source>
        <dbReference type="ARBA" id="ARBA00022532"/>
    </source>
</evidence>
<feature type="binding site" evidence="5">
    <location>
        <position position="134"/>
    </location>
    <ligand>
        <name>substrate</name>
    </ligand>
</feature>
<dbReference type="RefSeq" id="WP_252659732.1">
    <property type="nucleotide sequence ID" value="NZ_CP098611.1"/>
</dbReference>
<dbReference type="InterPro" id="IPR015955">
    <property type="entry name" value="Lactate_DH/Glyco_Ohase_4_C"/>
</dbReference>
<dbReference type="InterPro" id="IPR011275">
    <property type="entry name" value="Malate_DH_type3"/>
</dbReference>
<dbReference type="PRINTS" id="PR00086">
    <property type="entry name" value="LLDHDRGNASE"/>
</dbReference>
<dbReference type="InterPro" id="IPR022383">
    <property type="entry name" value="Lactate/malate_DH_C"/>
</dbReference>
<dbReference type="Pfam" id="PF00056">
    <property type="entry name" value="Ldh_1_N"/>
    <property type="match status" value="1"/>
</dbReference>
<dbReference type="PANTHER" id="PTHR43128:SF16">
    <property type="entry name" value="L-LACTATE DEHYDROGENASE"/>
    <property type="match status" value="1"/>
</dbReference>
<evidence type="ECO:0000259" key="6">
    <source>
        <dbReference type="Pfam" id="PF00056"/>
    </source>
</evidence>
<dbReference type="GO" id="GO:0030060">
    <property type="term" value="F:L-malate dehydrogenase (NAD+) activity"/>
    <property type="evidence" value="ECO:0007669"/>
    <property type="project" value="UniProtKB-EC"/>
</dbReference>
<evidence type="ECO:0000256" key="4">
    <source>
        <dbReference type="ARBA" id="ARBA00023027"/>
    </source>
</evidence>
<feature type="binding site" evidence="5">
    <location>
        <position position="165"/>
    </location>
    <ligand>
        <name>substrate</name>
    </ligand>
</feature>
<dbReference type="InterPro" id="IPR001557">
    <property type="entry name" value="L-lactate/malate_DH"/>
</dbReference>
<dbReference type="EC" id="1.1.1.37" evidence="5"/>
<feature type="binding site" evidence="5">
    <location>
        <position position="102"/>
    </location>
    <ligand>
        <name>substrate</name>
    </ligand>
</feature>
<name>A0ABY5AKA2_9CYAN</name>
<comment type="catalytic activity">
    <reaction evidence="5">
        <text>(S)-malate + NAD(+) = oxaloacetate + NADH + H(+)</text>
        <dbReference type="Rhea" id="RHEA:21432"/>
        <dbReference type="ChEBI" id="CHEBI:15378"/>
        <dbReference type="ChEBI" id="CHEBI:15589"/>
        <dbReference type="ChEBI" id="CHEBI:16452"/>
        <dbReference type="ChEBI" id="CHEBI:57540"/>
        <dbReference type="ChEBI" id="CHEBI:57945"/>
        <dbReference type="EC" id="1.1.1.37"/>
    </reaction>
</comment>
<evidence type="ECO:0000256" key="3">
    <source>
        <dbReference type="ARBA" id="ARBA00023002"/>
    </source>
</evidence>
<keyword evidence="9" id="KW-1185">Reference proteome</keyword>
<evidence type="ECO:0000259" key="7">
    <source>
        <dbReference type="Pfam" id="PF02866"/>
    </source>
</evidence>
<dbReference type="SUPFAM" id="SSF51735">
    <property type="entry name" value="NAD(P)-binding Rossmann-fold domains"/>
    <property type="match status" value="1"/>
</dbReference>
<dbReference type="InterPro" id="IPR036291">
    <property type="entry name" value="NAD(P)-bd_dom_sf"/>
</dbReference>
<dbReference type="EMBL" id="CP098611">
    <property type="protein sequence ID" value="USR89378.1"/>
    <property type="molecule type" value="Genomic_DNA"/>
</dbReference>
<dbReference type="Pfam" id="PF02866">
    <property type="entry name" value="Ldh_1_C"/>
    <property type="match status" value="1"/>
</dbReference>
<gene>
    <name evidence="5 8" type="primary">mdh</name>
    <name evidence="8" type="ORF">NEA10_10775</name>
</gene>
<keyword evidence="2 5" id="KW-0816">Tricarboxylic acid cycle</keyword>
<feature type="binding site" evidence="5">
    <location>
        <position position="96"/>
    </location>
    <ligand>
        <name>substrate</name>
    </ligand>
</feature>
<keyword evidence="3 5" id="KW-0560">Oxidoreductase</keyword>
<comment type="similarity">
    <text evidence="1">Belongs to the LDH/MDH superfamily. LDH family.</text>
</comment>
<dbReference type="InterPro" id="IPR001236">
    <property type="entry name" value="Lactate/malate_DH_N"/>
</dbReference>
<reference evidence="8" key="1">
    <citation type="submission" date="2022-06" db="EMBL/GenBank/DDBJ databases">
        <title>Genome sequence of Phormidium yuhuli AB48 isolated from an industrial photobioreactor environment.</title>
        <authorList>
            <person name="Qiu Y."/>
            <person name="Noonan A.J.C."/>
            <person name="Dofher K."/>
            <person name="Koch M."/>
            <person name="Kieft B."/>
            <person name="Lin X."/>
            <person name="Ziels R.M."/>
            <person name="Hallam S.J."/>
        </authorList>
    </citation>
    <scope>NUCLEOTIDE SEQUENCE</scope>
    <source>
        <strain evidence="8">AB48</strain>
    </source>
</reference>
<feature type="binding site" evidence="5">
    <location>
        <begin position="23"/>
        <end position="28"/>
    </location>
    <ligand>
        <name>NAD(+)</name>
        <dbReference type="ChEBI" id="CHEBI:57540"/>
    </ligand>
</feature>
<evidence type="ECO:0000313" key="8">
    <source>
        <dbReference type="EMBL" id="USR89378.1"/>
    </source>
</evidence>
<organism evidence="8 9">
    <name type="scientific">Phormidium yuhuli AB48</name>
    <dbReference type="NCBI Taxonomy" id="2940671"/>
    <lineage>
        <taxon>Bacteria</taxon>
        <taxon>Bacillati</taxon>
        <taxon>Cyanobacteriota</taxon>
        <taxon>Cyanophyceae</taxon>
        <taxon>Oscillatoriophycideae</taxon>
        <taxon>Oscillatoriales</taxon>
        <taxon>Oscillatoriaceae</taxon>
        <taxon>Phormidium</taxon>
        <taxon>Phormidium yuhuli</taxon>
    </lineage>
</organism>
<dbReference type="Gene3D" id="3.40.50.720">
    <property type="entry name" value="NAD(P)-binding Rossmann-like Domain"/>
    <property type="match status" value="1"/>
</dbReference>
<dbReference type="Gene3D" id="3.90.110.10">
    <property type="entry name" value="Lactate dehydrogenase/glycoside hydrolase, family 4, C-terminal"/>
    <property type="match status" value="1"/>
</dbReference>
<evidence type="ECO:0000313" key="9">
    <source>
        <dbReference type="Proteomes" id="UP001056708"/>
    </source>
</evidence>
<protein>
    <recommendedName>
        <fullName evidence="5">Malate dehydrogenase</fullName>
        <ecNumber evidence="5">1.1.1.37</ecNumber>
    </recommendedName>
</protein>
<dbReference type="NCBIfam" id="TIGR01763">
    <property type="entry name" value="MalateDH_bact"/>
    <property type="match status" value="1"/>
</dbReference>
<feature type="binding site" evidence="5">
    <location>
        <position position="109"/>
    </location>
    <ligand>
        <name>NAD(+)</name>
        <dbReference type="ChEBI" id="CHEBI:57540"/>
    </ligand>
</feature>
<dbReference type="PIRSF" id="PIRSF000102">
    <property type="entry name" value="Lac_mal_DH"/>
    <property type="match status" value="1"/>
</dbReference>
<dbReference type="Proteomes" id="UP001056708">
    <property type="component" value="Chromosome"/>
</dbReference>
<keyword evidence="4 5" id="KW-0520">NAD</keyword>